<sequence length="245" mass="25974">MSTLAWIIVSGLLMSAIALTGSLTLLLPPKTFNRLVLPLVALAAGSLLGGALFHMLRESVAALGNELTVYGWLALGIVTFFVLEQYLHWHHCHRPVSEHGHVGYLILLADGLHNLIGGLAVGSAFILDIELGIVTWLVAAAHEVPQELGDFGILVHSGWSKRQALSYNGLSALTFLVGGVIAYGLAGSIDVSFLVPFAAGNFIYIAAADLLPRVTVQESPVEKVSHTVSFFAGLGLLYLIALVAT</sequence>
<evidence type="ECO:0000313" key="7">
    <source>
        <dbReference type="Proteomes" id="UP000545493"/>
    </source>
</evidence>
<dbReference type="GO" id="GO:0006882">
    <property type="term" value="P:intracellular zinc ion homeostasis"/>
    <property type="evidence" value="ECO:0007669"/>
    <property type="project" value="TreeGrafter"/>
</dbReference>
<dbReference type="EMBL" id="JAAOYM010000001">
    <property type="protein sequence ID" value="NIJ14269.1"/>
    <property type="molecule type" value="Genomic_DNA"/>
</dbReference>
<dbReference type="Proteomes" id="UP000545493">
    <property type="component" value="Unassembled WGS sequence"/>
</dbReference>
<dbReference type="Pfam" id="PF02535">
    <property type="entry name" value="Zip"/>
    <property type="match status" value="1"/>
</dbReference>
<comment type="caution">
    <text evidence="6">The sequence shown here is derived from an EMBL/GenBank/DDBJ whole genome shotgun (WGS) entry which is preliminary data.</text>
</comment>
<keyword evidence="3 5" id="KW-1133">Transmembrane helix</keyword>
<feature type="transmembrane region" description="Helical" evidence="5">
    <location>
        <begin position="104"/>
        <end position="127"/>
    </location>
</feature>
<evidence type="ECO:0000313" key="6">
    <source>
        <dbReference type="EMBL" id="NIJ14269.1"/>
    </source>
</evidence>
<keyword evidence="7" id="KW-1185">Reference proteome</keyword>
<protein>
    <submittedName>
        <fullName evidence="6">Zinc and cadmium transporter</fullName>
    </submittedName>
</protein>
<dbReference type="GO" id="GO:0005385">
    <property type="term" value="F:zinc ion transmembrane transporter activity"/>
    <property type="evidence" value="ECO:0007669"/>
    <property type="project" value="TreeGrafter"/>
</dbReference>
<feature type="transmembrane region" description="Helical" evidence="5">
    <location>
        <begin position="193"/>
        <end position="212"/>
    </location>
</feature>
<feature type="transmembrane region" description="Helical" evidence="5">
    <location>
        <begin position="224"/>
        <end position="244"/>
    </location>
</feature>
<dbReference type="RefSeq" id="WP_313886863.1">
    <property type="nucleotide sequence ID" value="NZ_JAAOYM010000001.1"/>
</dbReference>
<dbReference type="GO" id="GO:0016020">
    <property type="term" value="C:membrane"/>
    <property type="evidence" value="ECO:0007669"/>
    <property type="project" value="UniProtKB-SubCell"/>
</dbReference>
<comment type="subcellular location">
    <subcellularLocation>
        <location evidence="1">Membrane</location>
        <topology evidence="1">Multi-pass membrane protein</topology>
    </subcellularLocation>
</comment>
<accession>A0A7X5UU34</accession>
<feature type="transmembrane region" description="Helical" evidence="5">
    <location>
        <begin position="67"/>
        <end position="83"/>
    </location>
</feature>
<evidence type="ECO:0000256" key="1">
    <source>
        <dbReference type="ARBA" id="ARBA00004141"/>
    </source>
</evidence>
<reference evidence="6 7" key="1">
    <citation type="submission" date="2020-03" db="EMBL/GenBank/DDBJ databases">
        <title>Sequencing the genomes of 1000 actinobacteria strains.</title>
        <authorList>
            <person name="Klenk H.-P."/>
        </authorList>
    </citation>
    <scope>NUCLEOTIDE SEQUENCE [LARGE SCALE GENOMIC DNA]</scope>
    <source>
        <strain evidence="6 7">DSM 45685</strain>
    </source>
</reference>
<evidence type="ECO:0000256" key="5">
    <source>
        <dbReference type="SAM" id="Phobius"/>
    </source>
</evidence>
<dbReference type="PANTHER" id="PTHR16950:SF16">
    <property type="entry name" value="ZINC TRANSPORTER ZIP13"/>
    <property type="match status" value="1"/>
</dbReference>
<dbReference type="InterPro" id="IPR003689">
    <property type="entry name" value="ZIP"/>
</dbReference>
<proteinExistence type="predicted"/>
<evidence type="ECO:0000256" key="2">
    <source>
        <dbReference type="ARBA" id="ARBA00022692"/>
    </source>
</evidence>
<dbReference type="AlphaFoldDB" id="A0A7X5UU34"/>
<keyword evidence="4 5" id="KW-0472">Membrane</keyword>
<evidence type="ECO:0000256" key="4">
    <source>
        <dbReference type="ARBA" id="ARBA00023136"/>
    </source>
</evidence>
<feature type="transmembrane region" description="Helical" evidence="5">
    <location>
        <begin position="165"/>
        <end position="186"/>
    </location>
</feature>
<keyword evidence="2 5" id="KW-0812">Transmembrane</keyword>
<feature type="transmembrane region" description="Helical" evidence="5">
    <location>
        <begin position="6"/>
        <end position="28"/>
    </location>
</feature>
<name>A0A7X5UU34_9PSEU</name>
<dbReference type="PANTHER" id="PTHR16950">
    <property type="entry name" value="ZINC TRANSPORTER SLC39A7 HISTIDINE-RICH MEMBRANE PROTEIN KE4"/>
    <property type="match status" value="1"/>
</dbReference>
<evidence type="ECO:0000256" key="3">
    <source>
        <dbReference type="ARBA" id="ARBA00022989"/>
    </source>
</evidence>
<organism evidence="6 7">
    <name type="scientific">Saccharomonospora amisosensis</name>
    <dbReference type="NCBI Taxonomy" id="1128677"/>
    <lineage>
        <taxon>Bacteria</taxon>
        <taxon>Bacillati</taxon>
        <taxon>Actinomycetota</taxon>
        <taxon>Actinomycetes</taxon>
        <taxon>Pseudonocardiales</taxon>
        <taxon>Pseudonocardiaceae</taxon>
        <taxon>Saccharomonospora</taxon>
    </lineage>
</organism>
<feature type="transmembrane region" description="Helical" evidence="5">
    <location>
        <begin position="35"/>
        <end position="55"/>
    </location>
</feature>
<gene>
    <name evidence="6" type="ORF">FHU38_004613</name>
</gene>